<dbReference type="KEGG" id="tsph:KIH39_19135"/>
<reference evidence="2" key="1">
    <citation type="submission" date="2021-05" db="EMBL/GenBank/DDBJ databases">
        <title>Complete genome sequence of the cellulolytic planctomycete Telmatocola sphagniphila SP2T and characterization of the first cellulase from planctomycetes.</title>
        <authorList>
            <person name="Rakitin A.L."/>
            <person name="Beletsky A.V."/>
            <person name="Naumoff D.G."/>
            <person name="Kulichevskaya I.S."/>
            <person name="Mardanov A.V."/>
            <person name="Ravin N.V."/>
            <person name="Dedysh S.N."/>
        </authorList>
    </citation>
    <scope>NUCLEOTIDE SEQUENCE</scope>
    <source>
        <strain evidence="2">SP2T</strain>
    </source>
</reference>
<gene>
    <name evidence="2" type="ORF">KIH39_19135</name>
</gene>
<feature type="compositionally biased region" description="Basic and acidic residues" evidence="1">
    <location>
        <begin position="57"/>
        <end position="67"/>
    </location>
</feature>
<keyword evidence="3" id="KW-1185">Reference proteome</keyword>
<evidence type="ECO:0000256" key="1">
    <source>
        <dbReference type="SAM" id="MobiDB-lite"/>
    </source>
</evidence>
<protein>
    <submittedName>
        <fullName evidence="2">Uncharacterized protein</fullName>
    </submittedName>
</protein>
<name>A0A8E6ESL8_9BACT</name>
<proteinExistence type="predicted"/>
<evidence type="ECO:0000313" key="3">
    <source>
        <dbReference type="Proteomes" id="UP000676194"/>
    </source>
</evidence>
<dbReference type="Proteomes" id="UP000676194">
    <property type="component" value="Chromosome"/>
</dbReference>
<sequence length="147" mass="15918">MGGPPILQQIPGYPYSPGLLSQHPTGQAPLDARAQSTYVPPLLKGTKGAQNPAARAKTAEEKPRREFRIPTPEELGIGLKTEVLEEAPDWSLVRKQLAQLGATRFALDQQGDKYSFSFFTAKGRVEAFGRTEKEAVDAALKKASAAQ</sequence>
<feature type="region of interest" description="Disordered" evidence="1">
    <location>
        <begin position="1"/>
        <end position="67"/>
    </location>
</feature>
<evidence type="ECO:0000313" key="2">
    <source>
        <dbReference type="EMBL" id="QVL30949.1"/>
    </source>
</evidence>
<dbReference type="EMBL" id="CP074694">
    <property type="protein sequence ID" value="QVL30949.1"/>
    <property type="molecule type" value="Genomic_DNA"/>
</dbReference>
<dbReference type="AlphaFoldDB" id="A0A8E6ESL8"/>
<accession>A0A8E6ESL8</accession>
<organism evidence="2 3">
    <name type="scientific">Telmatocola sphagniphila</name>
    <dbReference type="NCBI Taxonomy" id="1123043"/>
    <lineage>
        <taxon>Bacteria</taxon>
        <taxon>Pseudomonadati</taxon>
        <taxon>Planctomycetota</taxon>
        <taxon>Planctomycetia</taxon>
        <taxon>Gemmatales</taxon>
        <taxon>Gemmataceae</taxon>
    </lineage>
</organism>
<dbReference type="RefSeq" id="WP_213494831.1">
    <property type="nucleotide sequence ID" value="NZ_CP074694.1"/>
</dbReference>